<sequence>MDHLQIIAAIQRSFLQFVPLFRVGWMVTLVLGLAMLLIAFFLIKNLVKRNYPWIVGGIGLLMVISSGTQLIMSYL</sequence>
<accession>A0ABS3LCP0</accession>
<feature type="transmembrane region" description="Helical" evidence="1">
    <location>
        <begin position="50"/>
        <end position="72"/>
    </location>
</feature>
<comment type="caution">
    <text evidence="2">The sequence shown here is derived from an EMBL/GenBank/DDBJ whole genome shotgun (WGS) entry which is preliminary data.</text>
</comment>
<dbReference type="Proteomes" id="UP000664601">
    <property type="component" value="Unassembled WGS sequence"/>
</dbReference>
<evidence type="ECO:0000313" key="2">
    <source>
        <dbReference type="EMBL" id="MBO1307402.1"/>
    </source>
</evidence>
<organism evidence="2 3">
    <name type="scientific">Candidatus Enterococcus moelleringii</name>
    <dbReference type="NCBI Taxonomy" id="2815325"/>
    <lineage>
        <taxon>Bacteria</taxon>
        <taxon>Bacillati</taxon>
        <taxon>Bacillota</taxon>
        <taxon>Bacilli</taxon>
        <taxon>Lactobacillales</taxon>
        <taxon>Enterococcaceae</taxon>
        <taxon>Enterococcus</taxon>
    </lineage>
</organism>
<gene>
    <name evidence="2" type="ORF">JZO70_14590</name>
</gene>
<evidence type="ECO:0000313" key="3">
    <source>
        <dbReference type="Proteomes" id="UP000664601"/>
    </source>
</evidence>
<keyword evidence="3" id="KW-1185">Reference proteome</keyword>
<dbReference type="RefSeq" id="WP_207674379.1">
    <property type="nucleotide sequence ID" value="NZ_JAFREM010000023.1"/>
</dbReference>
<keyword evidence="1" id="KW-0472">Membrane</keyword>
<reference evidence="2 3" key="1">
    <citation type="submission" date="2021-03" db="EMBL/GenBank/DDBJ databases">
        <title>Enterococcal diversity collection.</title>
        <authorList>
            <person name="Gilmore M.S."/>
            <person name="Schwartzman J."/>
            <person name="Van Tyne D."/>
            <person name="Martin M."/>
            <person name="Earl A.M."/>
            <person name="Manson A.L."/>
            <person name="Straub T."/>
            <person name="Salamzade R."/>
            <person name="Saavedra J."/>
            <person name="Lebreton F."/>
            <person name="Prichula J."/>
            <person name="Schaufler K."/>
            <person name="Gaca A."/>
            <person name="Sgardioli B."/>
            <person name="Wagenaar J."/>
            <person name="Strong T."/>
        </authorList>
    </citation>
    <scope>NUCLEOTIDE SEQUENCE [LARGE SCALE GENOMIC DNA]</scope>
    <source>
        <strain evidence="2 3">669A</strain>
    </source>
</reference>
<feature type="transmembrane region" description="Helical" evidence="1">
    <location>
        <begin position="23"/>
        <end position="43"/>
    </location>
</feature>
<name>A0ABS3LCP0_9ENTE</name>
<keyword evidence="1" id="KW-0812">Transmembrane</keyword>
<protein>
    <submittedName>
        <fullName evidence="2">Uncharacterized protein</fullName>
    </submittedName>
</protein>
<proteinExistence type="predicted"/>
<keyword evidence="1" id="KW-1133">Transmembrane helix</keyword>
<evidence type="ECO:0000256" key="1">
    <source>
        <dbReference type="SAM" id="Phobius"/>
    </source>
</evidence>
<dbReference type="EMBL" id="JAFREM010000023">
    <property type="protein sequence ID" value="MBO1307402.1"/>
    <property type="molecule type" value="Genomic_DNA"/>
</dbReference>